<evidence type="ECO:0000313" key="1">
    <source>
        <dbReference type="EMBL" id="WSB98924.1"/>
    </source>
</evidence>
<evidence type="ECO:0000313" key="2">
    <source>
        <dbReference type="Proteomes" id="UP001348369"/>
    </source>
</evidence>
<gene>
    <name evidence="1" type="ORF">OG835_19130</name>
</gene>
<name>A0ACD4ZKL5_9ACTN</name>
<dbReference type="Proteomes" id="UP001348369">
    <property type="component" value="Chromosome"/>
</dbReference>
<sequence length="292" mass="30415">MRTYLSTALIVLLTVLAPLSAVAAWVDLEIGDTDRFVSTMAPLASDPDVQNAVADRITDEVLTEVDVGPLLQNGVRGLLHDAVLSFETTNAFKNAWKTATRAAHATAEHALTSGGGNAVTIDLAPITARVKKQLTDDSVPYANRIPVRHTQIIVLEANGLGIWRDVTQGLRAAGIWPAVGTLALTCAAVLLAVRRRRALIGAGIAYAAGAALLFLVVAVARGSILQDLPDNGDRSAAAAIFDALTASLRTAGWCVLGGGVALALGALLTGRLPRARHTPHIAPSALRSSSHV</sequence>
<protein>
    <submittedName>
        <fullName evidence="1">Uncharacterized protein</fullName>
    </submittedName>
</protein>
<organism evidence="1 2">
    <name type="scientific">Streptomyces scopuliridis</name>
    <dbReference type="NCBI Taxonomy" id="452529"/>
    <lineage>
        <taxon>Bacteria</taxon>
        <taxon>Bacillati</taxon>
        <taxon>Actinomycetota</taxon>
        <taxon>Actinomycetes</taxon>
        <taxon>Kitasatosporales</taxon>
        <taxon>Streptomycetaceae</taxon>
        <taxon>Streptomyces</taxon>
    </lineage>
</organism>
<proteinExistence type="predicted"/>
<accession>A0ACD4ZKL5</accession>
<reference evidence="1" key="1">
    <citation type="submission" date="2022-10" db="EMBL/GenBank/DDBJ databases">
        <title>The complete genomes of actinobacterial strains from the NBC collection.</title>
        <authorList>
            <person name="Joergensen T.S."/>
            <person name="Alvarez Arevalo M."/>
            <person name="Sterndorff E.B."/>
            <person name="Faurdal D."/>
            <person name="Vuksanovic O."/>
            <person name="Mourched A.-S."/>
            <person name="Charusanti P."/>
            <person name="Shaw S."/>
            <person name="Blin K."/>
            <person name="Weber T."/>
        </authorList>
    </citation>
    <scope>NUCLEOTIDE SEQUENCE</scope>
    <source>
        <strain evidence="1">NBC 01771</strain>
    </source>
</reference>
<keyword evidence="2" id="KW-1185">Reference proteome</keyword>
<dbReference type="EMBL" id="CP109109">
    <property type="protein sequence ID" value="WSB98924.1"/>
    <property type="molecule type" value="Genomic_DNA"/>
</dbReference>